<proteinExistence type="predicted"/>
<dbReference type="EMBL" id="MW394391">
    <property type="protein sequence ID" value="QQV92185.1"/>
    <property type="molecule type" value="Genomic_DNA"/>
</dbReference>
<keyword evidence="2" id="KW-1185">Reference proteome</keyword>
<reference evidence="1 2" key="1">
    <citation type="submission" date="2020-12" db="EMBL/GenBank/DDBJ databases">
        <title>Genomic characterization of four novel bacteriophages infecting Klebsiella pneumoniae.</title>
        <authorList>
            <person name="Estrada Bonilla B."/>
            <person name="Costa A.R."/>
            <person name="van Rossum T."/>
            <person name="Hagedoorn S."/>
            <person name="Wallinga H."/>
            <person name="Xiao M."/>
            <person name="Song W."/>
            <person name="Haas P.-J."/>
            <person name="Nobrega F.L."/>
            <person name="Brouns S.J.J."/>
        </authorList>
    </citation>
    <scope>NUCLEOTIDE SEQUENCE [LARGE SCALE GENOMIC DNA]</scope>
</reference>
<dbReference type="Proteomes" id="UP000596381">
    <property type="component" value="Segment"/>
</dbReference>
<sequence length="163" mass="19231">MTFDPNNDGIDHINIYSKSKNRLGFFLSHFPRTPFEHPEYGNFESMEGFWYYAKTGFKHQYLRGLWGNEAKAFGKKLEIIQHPDFLSIIKSANLAKLNAYRHQYNALIASELPFTHYYVFGDWRMEKGARVWEDNVKVVTPKSGEWLVQFWEETRSILKTISP</sequence>
<protein>
    <submittedName>
        <fullName evidence="1">Uncharacterized protein</fullName>
    </submittedName>
</protein>
<gene>
    <name evidence="1" type="ORF">vBKpMFBKp24_288</name>
</gene>
<evidence type="ECO:0000313" key="2">
    <source>
        <dbReference type="Proteomes" id="UP000596381"/>
    </source>
</evidence>
<name>A0A7U0J6B9_9CAUD</name>
<evidence type="ECO:0000313" key="1">
    <source>
        <dbReference type="EMBL" id="QQV92185.1"/>
    </source>
</evidence>
<accession>A0A7U0J6B9</accession>
<organism evidence="1 2">
    <name type="scientific">Klebsiella phage vB_KpM_FBKp24</name>
    <dbReference type="NCBI Taxonomy" id="2801834"/>
    <lineage>
        <taxon>Viruses</taxon>
        <taxon>Duplodnaviria</taxon>
        <taxon>Heunggongvirae</taxon>
        <taxon>Uroviricota</taxon>
        <taxon>Caudoviricetes</taxon>
        <taxon>Chimalliviridae</taxon>
        <taxon>Maaswegvirus</taxon>
        <taxon>Maaswegvirus Kp24</taxon>
    </lineage>
</organism>